<protein>
    <recommendedName>
        <fullName evidence="4">Lipoprotein</fullName>
    </recommendedName>
</protein>
<evidence type="ECO:0000313" key="2">
    <source>
        <dbReference type="EMBL" id="MFG3191924.1"/>
    </source>
</evidence>
<dbReference type="PROSITE" id="PS51257">
    <property type="entry name" value="PROKAR_LIPOPROTEIN"/>
    <property type="match status" value="1"/>
</dbReference>
<evidence type="ECO:0000313" key="3">
    <source>
        <dbReference type="Proteomes" id="UP001604282"/>
    </source>
</evidence>
<proteinExistence type="predicted"/>
<dbReference type="Proteomes" id="UP001604282">
    <property type="component" value="Unassembled WGS sequence"/>
</dbReference>
<reference evidence="2 3" key="1">
    <citation type="submission" date="2024-10" db="EMBL/GenBank/DDBJ databases">
        <title>The Natural Products Discovery Center: Release of the First 8490 Sequenced Strains for Exploring Actinobacteria Biosynthetic Diversity.</title>
        <authorList>
            <person name="Kalkreuter E."/>
            <person name="Kautsar S.A."/>
            <person name="Yang D."/>
            <person name="Bader C.D."/>
            <person name="Teijaro C.N."/>
            <person name="Fluegel L."/>
            <person name="Davis C.M."/>
            <person name="Simpson J.R."/>
            <person name="Lauterbach L."/>
            <person name="Steele A.D."/>
            <person name="Gui C."/>
            <person name="Meng S."/>
            <person name="Li G."/>
            <person name="Viehrig K."/>
            <person name="Ye F."/>
            <person name="Su P."/>
            <person name="Kiefer A.F."/>
            <person name="Nichols A."/>
            <person name="Cepeda A.J."/>
            <person name="Yan W."/>
            <person name="Fan B."/>
            <person name="Jiang Y."/>
            <person name="Adhikari A."/>
            <person name="Zheng C.-J."/>
            <person name="Schuster L."/>
            <person name="Cowan T.M."/>
            <person name="Smanski M.J."/>
            <person name="Chevrette M.G."/>
            <person name="De Carvalho L.P.S."/>
            <person name="Shen B."/>
        </authorList>
    </citation>
    <scope>NUCLEOTIDE SEQUENCE [LARGE SCALE GENOMIC DNA]</scope>
    <source>
        <strain evidence="2 3">NPDC048229</strain>
    </source>
</reference>
<feature type="region of interest" description="Disordered" evidence="1">
    <location>
        <begin position="43"/>
        <end position="126"/>
    </location>
</feature>
<comment type="caution">
    <text evidence="2">The sequence shown here is derived from an EMBL/GenBank/DDBJ whole genome shotgun (WGS) entry which is preliminary data.</text>
</comment>
<keyword evidence="3" id="KW-1185">Reference proteome</keyword>
<gene>
    <name evidence="2" type="ORF">ACGFYS_23620</name>
</gene>
<dbReference type="RefSeq" id="WP_392883714.1">
    <property type="nucleotide sequence ID" value="NZ_JBICZW010000016.1"/>
</dbReference>
<name>A0ABW7BWM4_9ACTN</name>
<evidence type="ECO:0000256" key="1">
    <source>
        <dbReference type="SAM" id="MobiDB-lite"/>
    </source>
</evidence>
<dbReference type="EMBL" id="JBICZW010000016">
    <property type="protein sequence ID" value="MFG3191924.1"/>
    <property type="molecule type" value="Genomic_DNA"/>
</dbReference>
<sequence>MQGEGRAASAALAMAIPLAAGCGAAAGEAAGFGRDAVRSEIRTAVDGAGMPESELPGPGEETGTASPATERERLAVRAAARSTGRQYVGPPVDGARGKCDRTLTGPAGVGRKESGKRFEQPVGEKGDGTAVRVVLEKEGWTLRARHNPSRALGVDILSFTATEDACVQQFTEQEAALLSGDGAEEDAGH</sequence>
<evidence type="ECO:0008006" key="4">
    <source>
        <dbReference type="Google" id="ProtNLM"/>
    </source>
</evidence>
<organism evidence="2 3">
    <name type="scientific">Streptomyces omiyaensis</name>
    <dbReference type="NCBI Taxonomy" id="68247"/>
    <lineage>
        <taxon>Bacteria</taxon>
        <taxon>Bacillati</taxon>
        <taxon>Actinomycetota</taxon>
        <taxon>Actinomycetes</taxon>
        <taxon>Kitasatosporales</taxon>
        <taxon>Streptomycetaceae</taxon>
        <taxon>Streptomyces</taxon>
    </lineage>
</organism>
<feature type="compositionally biased region" description="Basic and acidic residues" evidence="1">
    <location>
        <begin position="110"/>
        <end position="126"/>
    </location>
</feature>
<accession>A0ABW7BWM4</accession>